<accession>M7BZS8</accession>
<dbReference type="PANTHER" id="PTHR47595">
    <property type="entry name" value="HEAT SHOCK 70 KDA PROTEIN 14"/>
    <property type="match status" value="1"/>
</dbReference>
<dbReference type="PANTHER" id="PTHR47595:SF1">
    <property type="entry name" value="MYB_SANT-LIKE DNA-BINDING DOMAIN-CONTAINING PROTEIN"/>
    <property type="match status" value="1"/>
</dbReference>
<dbReference type="InterPro" id="IPR036179">
    <property type="entry name" value="Ig-like_dom_sf"/>
</dbReference>
<evidence type="ECO:0000313" key="4">
    <source>
        <dbReference type="Proteomes" id="UP000031443"/>
    </source>
</evidence>
<feature type="domain" description="Myb/SANT-like DNA-binding" evidence="2">
    <location>
        <begin position="10"/>
        <end position="98"/>
    </location>
</feature>
<feature type="region of interest" description="Disordered" evidence="1">
    <location>
        <begin position="119"/>
        <end position="152"/>
    </location>
</feature>
<keyword evidence="4" id="KW-1185">Reference proteome</keyword>
<sequence length="338" mass="38282">MPPRTRQSPVWSNAKVLGLISVWDEEAVQSQLFSSCRNYDTYGQISRAMTERGHDWDALQRRVKMKKLQNVYHKLQEANHLSGAATTTCWLYKDLDKILGGDLTSTAKSPMDTSEAIAARNARRQEEESGSKGAEEEGGPKPKDDSPSTDACNQELFSSQEEGSQLQRMVLGEEQTAEEAPGHQTLLAFSIELLPQGIPNPYQPVLFPLNGPGLWLPRNMSKQIAQILHETFDEITEADYHDVREYINALLIYCQASSRLENRSWLHASMDGGWTAKFVESVGDIRKPADSHYRSRKTSRFKFSDYWMSWYQLSAGKGLEWVCSVKQSPTSDKYYASR</sequence>
<dbReference type="Pfam" id="PF13837">
    <property type="entry name" value="Myb_DNA-bind_4"/>
    <property type="match status" value="1"/>
</dbReference>
<evidence type="ECO:0000313" key="3">
    <source>
        <dbReference type="EMBL" id="EMP41355.1"/>
    </source>
</evidence>
<dbReference type="Gene3D" id="1.10.10.60">
    <property type="entry name" value="Homeodomain-like"/>
    <property type="match status" value="1"/>
</dbReference>
<reference evidence="4" key="1">
    <citation type="journal article" date="2013" name="Nat. Genet.">
        <title>The draft genomes of soft-shell turtle and green sea turtle yield insights into the development and evolution of the turtle-specific body plan.</title>
        <authorList>
            <person name="Wang Z."/>
            <person name="Pascual-Anaya J."/>
            <person name="Zadissa A."/>
            <person name="Li W."/>
            <person name="Niimura Y."/>
            <person name="Huang Z."/>
            <person name="Li C."/>
            <person name="White S."/>
            <person name="Xiong Z."/>
            <person name="Fang D."/>
            <person name="Wang B."/>
            <person name="Ming Y."/>
            <person name="Chen Y."/>
            <person name="Zheng Y."/>
            <person name="Kuraku S."/>
            <person name="Pignatelli M."/>
            <person name="Herrero J."/>
            <person name="Beal K."/>
            <person name="Nozawa M."/>
            <person name="Li Q."/>
            <person name="Wang J."/>
            <person name="Zhang H."/>
            <person name="Yu L."/>
            <person name="Shigenobu S."/>
            <person name="Wang J."/>
            <person name="Liu J."/>
            <person name="Flicek P."/>
            <person name="Searle S."/>
            <person name="Wang J."/>
            <person name="Kuratani S."/>
            <person name="Yin Y."/>
            <person name="Aken B."/>
            <person name="Zhang G."/>
            <person name="Irie N."/>
        </authorList>
    </citation>
    <scope>NUCLEOTIDE SEQUENCE [LARGE SCALE GENOMIC DNA]</scope>
</reference>
<evidence type="ECO:0000259" key="2">
    <source>
        <dbReference type="Pfam" id="PF13837"/>
    </source>
</evidence>
<organism evidence="3 4">
    <name type="scientific">Chelonia mydas</name>
    <name type="common">Green sea-turtle</name>
    <name type="synonym">Chelonia agassizi</name>
    <dbReference type="NCBI Taxonomy" id="8469"/>
    <lineage>
        <taxon>Eukaryota</taxon>
        <taxon>Metazoa</taxon>
        <taxon>Chordata</taxon>
        <taxon>Craniata</taxon>
        <taxon>Vertebrata</taxon>
        <taxon>Euteleostomi</taxon>
        <taxon>Archelosauria</taxon>
        <taxon>Testudinata</taxon>
        <taxon>Testudines</taxon>
        <taxon>Cryptodira</taxon>
        <taxon>Durocryptodira</taxon>
        <taxon>Americhelydia</taxon>
        <taxon>Chelonioidea</taxon>
        <taxon>Cheloniidae</taxon>
        <taxon>Chelonia</taxon>
    </lineage>
</organism>
<evidence type="ECO:0000256" key="1">
    <source>
        <dbReference type="SAM" id="MobiDB-lite"/>
    </source>
</evidence>
<name>M7BZS8_CHEMY</name>
<dbReference type="Gene3D" id="2.60.40.10">
    <property type="entry name" value="Immunoglobulins"/>
    <property type="match status" value="1"/>
</dbReference>
<dbReference type="SUPFAM" id="SSF48726">
    <property type="entry name" value="Immunoglobulin"/>
    <property type="match status" value="1"/>
</dbReference>
<dbReference type="AlphaFoldDB" id="M7BZS8"/>
<feature type="compositionally biased region" description="Basic and acidic residues" evidence="1">
    <location>
        <begin position="123"/>
        <end position="146"/>
    </location>
</feature>
<dbReference type="EMBL" id="KB493294">
    <property type="protein sequence ID" value="EMP41355.1"/>
    <property type="molecule type" value="Genomic_DNA"/>
</dbReference>
<dbReference type="Proteomes" id="UP000031443">
    <property type="component" value="Unassembled WGS sequence"/>
</dbReference>
<protein>
    <submittedName>
        <fullName evidence="3">Ig heavy chain V region G4</fullName>
    </submittedName>
</protein>
<proteinExistence type="predicted"/>
<dbReference type="InterPro" id="IPR044822">
    <property type="entry name" value="Myb_DNA-bind_4"/>
</dbReference>
<gene>
    <name evidence="3" type="ORF">UY3_01400</name>
</gene>
<dbReference type="InterPro" id="IPR013783">
    <property type="entry name" value="Ig-like_fold"/>
</dbReference>